<dbReference type="Proteomes" id="UP000319716">
    <property type="component" value="Unassembled WGS sequence"/>
</dbReference>
<dbReference type="SUPFAM" id="SSF53756">
    <property type="entry name" value="UDP-Glycosyltransferase/glycogen phosphorylase"/>
    <property type="match status" value="1"/>
</dbReference>
<keyword evidence="1" id="KW-0808">Transferase</keyword>
<organism evidence="1 2">
    <name type="scientific">Sporolactobacillus inulinus</name>
    <dbReference type="NCBI Taxonomy" id="2078"/>
    <lineage>
        <taxon>Bacteria</taxon>
        <taxon>Bacillati</taxon>
        <taxon>Bacillota</taxon>
        <taxon>Bacilli</taxon>
        <taxon>Bacillales</taxon>
        <taxon>Sporolactobacillaceae</taxon>
        <taxon>Sporolactobacillus</taxon>
    </lineage>
</organism>
<dbReference type="EMBL" id="BEXB01000026">
    <property type="protein sequence ID" value="GAY77444.1"/>
    <property type="molecule type" value="Genomic_DNA"/>
</dbReference>
<dbReference type="NCBIfam" id="NF047676">
    <property type="entry name" value="TeichurnBiosyTuaH"/>
    <property type="match status" value="1"/>
</dbReference>
<accession>A0A4Y1ZER7</accession>
<proteinExistence type="predicted"/>
<protein>
    <submittedName>
        <fullName evidence="1">Putative teichuronic acid biosynthesis glycosyl transferase TuaH</fullName>
    </submittedName>
</protein>
<dbReference type="Pfam" id="PF13692">
    <property type="entry name" value="Glyco_trans_1_4"/>
    <property type="match status" value="1"/>
</dbReference>
<dbReference type="Gene3D" id="3.40.50.2000">
    <property type="entry name" value="Glycogen Phosphorylase B"/>
    <property type="match status" value="1"/>
</dbReference>
<comment type="caution">
    <text evidence="1">The sequence shown here is derived from an EMBL/GenBank/DDBJ whole genome shotgun (WGS) entry which is preliminary data.</text>
</comment>
<dbReference type="RefSeq" id="WP_244935261.1">
    <property type="nucleotide sequence ID" value="NZ_BEXB01000026.1"/>
</dbReference>
<sequence length="385" mass="44349">MMKNIHVIVGAGSWSQDGLRYRRHRLAEFLASCRDTERVIWLCPAPHRQTDHKVGAAQRIEQWTVTDLLPQKAFRFSRYVPLFHQRRLKQLVHRLQIYEGRFHLYLWYTFPGFPSLSNLLHWDRVVYDRSDLWAAPISGQLSLARRMRRRVIAQSEQQIVARADLIFCTSDYLHHVTDQELPVAKQNRVRTFENGVDYALFEAGGKPQKNARIVLGYMGGIKPKLDFALLDAVACRKLDWTILLVGPDSTHGDPNFKQLLARPNVTWVDAVPADQVPHYMQQVTIGLMPYKASPYNHAVFPLKLFEFLASGKAAVGIHLPSTKKYEQEGSYLCLDQSDPELLIRACERLARVADDPVYIQQRKAVAKAKDWPTIFETMLHHVKTD</sequence>
<reference evidence="1 2" key="1">
    <citation type="submission" date="2017-11" db="EMBL/GenBank/DDBJ databases">
        <title>Draft Genome Sequence of Sporolactobacillus inulinus NBRC 111894 Isolated from Koso, a Japanese Sugar-Vegetable Fermented Beverage.</title>
        <authorList>
            <person name="Chiou T.Y."/>
            <person name="Oshima K."/>
            <person name="Suda W."/>
            <person name="Hattori M."/>
            <person name="Takahashi T."/>
        </authorList>
    </citation>
    <scope>NUCLEOTIDE SEQUENCE [LARGE SCALE GENOMIC DNA]</scope>
    <source>
        <strain evidence="1 2">NBRC111894</strain>
    </source>
</reference>
<gene>
    <name evidence="1" type="ORF">NBRC111894_2998</name>
</gene>
<dbReference type="AlphaFoldDB" id="A0A4Y1ZER7"/>
<name>A0A4Y1ZER7_9BACL</name>
<evidence type="ECO:0000313" key="1">
    <source>
        <dbReference type="EMBL" id="GAY77444.1"/>
    </source>
</evidence>
<evidence type="ECO:0000313" key="2">
    <source>
        <dbReference type="Proteomes" id="UP000319716"/>
    </source>
</evidence>
<dbReference type="GO" id="GO:0016740">
    <property type="term" value="F:transferase activity"/>
    <property type="evidence" value="ECO:0007669"/>
    <property type="project" value="UniProtKB-KW"/>
</dbReference>